<evidence type="ECO:0000313" key="18">
    <source>
        <dbReference type="Proteomes" id="UP001268683"/>
    </source>
</evidence>
<dbReference type="Pfam" id="PF13624">
    <property type="entry name" value="SurA_N_3"/>
    <property type="match status" value="1"/>
</dbReference>
<dbReference type="SUPFAM" id="SSF109998">
    <property type="entry name" value="Triger factor/SurA peptide-binding domain-like"/>
    <property type="match status" value="1"/>
</dbReference>
<feature type="transmembrane region" description="Helical" evidence="15">
    <location>
        <begin position="12"/>
        <end position="31"/>
    </location>
</feature>
<evidence type="ECO:0000256" key="3">
    <source>
        <dbReference type="ARBA" id="ARBA00022475"/>
    </source>
</evidence>
<evidence type="ECO:0000256" key="6">
    <source>
        <dbReference type="ARBA" id="ARBA00022989"/>
    </source>
</evidence>
<dbReference type="Proteomes" id="UP001268683">
    <property type="component" value="Chromosome"/>
</dbReference>
<evidence type="ECO:0000256" key="13">
    <source>
        <dbReference type="ARBA" id="ARBA00042775"/>
    </source>
</evidence>
<evidence type="ECO:0000256" key="2">
    <source>
        <dbReference type="ARBA" id="ARBA00018370"/>
    </source>
</evidence>
<dbReference type="PANTHER" id="PTHR47529">
    <property type="entry name" value="PEPTIDYL-PROLYL CIS-TRANS ISOMERASE D"/>
    <property type="match status" value="1"/>
</dbReference>
<evidence type="ECO:0000256" key="1">
    <source>
        <dbReference type="ARBA" id="ARBA00004382"/>
    </source>
</evidence>
<dbReference type="InterPro" id="IPR000297">
    <property type="entry name" value="PPIase_PpiC"/>
</dbReference>
<gene>
    <name evidence="17" type="ORF">QGN29_12485</name>
</gene>
<dbReference type="RefSeq" id="WP_310798203.1">
    <property type="nucleotide sequence ID" value="NZ_CP123872.1"/>
</dbReference>
<dbReference type="InterPro" id="IPR027304">
    <property type="entry name" value="Trigger_fact/SurA_dom_sf"/>
</dbReference>
<organism evidence="17 18">
    <name type="scientific">Temperatibacter marinus</name>
    <dbReference type="NCBI Taxonomy" id="1456591"/>
    <lineage>
        <taxon>Bacteria</taxon>
        <taxon>Pseudomonadati</taxon>
        <taxon>Pseudomonadota</taxon>
        <taxon>Alphaproteobacteria</taxon>
        <taxon>Kordiimonadales</taxon>
        <taxon>Temperatibacteraceae</taxon>
        <taxon>Temperatibacter</taxon>
    </lineage>
</organism>
<keyword evidence="14" id="KW-0697">Rotamase</keyword>
<dbReference type="PROSITE" id="PS50198">
    <property type="entry name" value="PPIC_PPIASE_2"/>
    <property type="match status" value="1"/>
</dbReference>
<keyword evidence="18" id="KW-1185">Reference proteome</keyword>
<dbReference type="InterPro" id="IPR052029">
    <property type="entry name" value="PpiD_chaperone"/>
</dbReference>
<protein>
    <recommendedName>
        <fullName evidence="2">Parvulin-like PPIase</fullName>
    </recommendedName>
    <alternativeName>
        <fullName evidence="9">Peptidyl-prolyl cis-trans isomerase plp</fullName>
    </alternativeName>
    <alternativeName>
        <fullName evidence="12">Periplasmic chaperone PpiD</fullName>
    </alternativeName>
    <alternativeName>
        <fullName evidence="13">Periplasmic folding chaperone</fullName>
    </alternativeName>
    <alternativeName>
        <fullName evidence="10">Rotamase plp</fullName>
    </alternativeName>
</protein>
<reference evidence="17" key="1">
    <citation type="submission" date="2023-04" db="EMBL/GenBank/DDBJ databases">
        <title>Complete genome sequence of Temperatibacter marinus.</title>
        <authorList>
            <person name="Rong J.-C."/>
            <person name="Yi M.-L."/>
            <person name="Zhao Q."/>
        </authorList>
    </citation>
    <scope>NUCLEOTIDE SEQUENCE</scope>
    <source>
        <strain evidence="17">NBRC 110045</strain>
    </source>
</reference>
<evidence type="ECO:0000256" key="4">
    <source>
        <dbReference type="ARBA" id="ARBA00022519"/>
    </source>
</evidence>
<name>A0AA52EH11_9PROT</name>
<evidence type="ECO:0000256" key="15">
    <source>
        <dbReference type="SAM" id="Phobius"/>
    </source>
</evidence>
<keyword evidence="14" id="KW-0413">Isomerase</keyword>
<evidence type="ECO:0000256" key="11">
    <source>
        <dbReference type="ARBA" id="ARBA00038408"/>
    </source>
</evidence>
<evidence type="ECO:0000256" key="5">
    <source>
        <dbReference type="ARBA" id="ARBA00022692"/>
    </source>
</evidence>
<sequence length="640" mass="71523">MLANVRSNLDSFFVKLLLGLLVAAFAVWGVGPTMFAGNTNIVAKVGNEEIDRVKYELAVRRQARNLQAQAQLAMSESDVIKNYRIDQRVLAEMMVQAAYRANAADLGMRPSKEVISDELRNIESFQMGGQFSKQAMDNYLNSLRITYSELEDDISDTVLRNQISDVLFAYQPKATKLAETLYSYDNELRDATIITITRSDILDFEPVTEEDVATAYEKGKAGYKTDELRTYQYVLLSPEAFKTGLEASDEEIKSLYDTKAGEYIIPEIRTFNHISFSTEEDALAFITSVTSGADFVTAATQATEFSADEISIGEFSKEALGQSYSEAAAEAAFAVSENALSAPVASLAGFDVFQATSITAGSTTTLDSVSETLKAEIIQDKAVRAMYDRTNELEDEIATGLSFDELVEKFSLTVASIENTNRFGRDSADQPAVATMEGYVILRDAFELETDEDPELRDLRPGDAEQGMYIVRVTDIQPEREKTLEEMTETLTATLTDDRKMEKAGELIEQAMERLQKNEDPQDIINETGGTSFKTRFIQRTADEKSNLAQNIRDLLFSLPVGEINVERTADNTGYVVVKNEMIRTADLSKRTEKFDEYRKQLAEAITLDIATQYQTNLFKRFPETINNALIQQIFSDQNQ</sequence>
<dbReference type="PANTHER" id="PTHR47529:SF1">
    <property type="entry name" value="PERIPLASMIC CHAPERONE PPID"/>
    <property type="match status" value="1"/>
</dbReference>
<keyword evidence="5 15" id="KW-0812">Transmembrane</keyword>
<dbReference type="Gene3D" id="3.10.50.40">
    <property type="match status" value="1"/>
</dbReference>
<keyword evidence="3" id="KW-1003">Cell membrane</keyword>
<dbReference type="AlphaFoldDB" id="A0AA52EH11"/>
<evidence type="ECO:0000256" key="10">
    <source>
        <dbReference type="ARBA" id="ARBA00031484"/>
    </source>
</evidence>
<keyword evidence="4" id="KW-0997">Cell inner membrane</keyword>
<keyword evidence="6 15" id="KW-1133">Transmembrane helix</keyword>
<keyword evidence="7 15" id="KW-0472">Membrane</keyword>
<accession>A0AA52EH11</accession>
<proteinExistence type="inferred from homology"/>
<dbReference type="Pfam" id="PF13145">
    <property type="entry name" value="Rotamase_2"/>
    <property type="match status" value="1"/>
</dbReference>
<evidence type="ECO:0000256" key="14">
    <source>
        <dbReference type="PROSITE-ProRule" id="PRU00278"/>
    </source>
</evidence>
<evidence type="ECO:0000256" key="9">
    <source>
        <dbReference type="ARBA" id="ARBA00030642"/>
    </source>
</evidence>
<evidence type="ECO:0000256" key="8">
    <source>
        <dbReference type="ARBA" id="ARBA00023186"/>
    </source>
</evidence>
<dbReference type="InterPro" id="IPR046357">
    <property type="entry name" value="PPIase_dom_sf"/>
</dbReference>
<dbReference type="GO" id="GO:0003755">
    <property type="term" value="F:peptidyl-prolyl cis-trans isomerase activity"/>
    <property type="evidence" value="ECO:0007669"/>
    <property type="project" value="UniProtKB-KW"/>
</dbReference>
<dbReference type="SUPFAM" id="SSF54534">
    <property type="entry name" value="FKBP-like"/>
    <property type="match status" value="1"/>
</dbReference>
<feature type="domain" description="PpiC" evidence="16">
    <location>
        <begin position="266"/>
        <end position="357"/>
    </location>
</feature>
<dbReference type="KEGG" id="tmk:QGN29_12485"/>
<comment type="subcellular location">
    <subcellularLocation>
        <location evidence="1">Cell inner membrane</location>
        <topology evidence="1">Single-pass type II membrane protein</topology>
        <orientation evidence="1">Periplasmic side</orientation>
    </subcellularLocation>
</comment>
<dbReference type="EMBL" id="CP123872">
    <property type="protein sequence ID" value="WND02367.1"/>
    <property type="molecule type" value="Genomic_DNA"/>
</dbReference>
<comment type="similarity">
    <text evidence="11">Belongs to the PpiD chaperone family.</text>
</comment>
<dbReference type="GO" id="GO:0005886">
    <property type="term" value="C:plasma membrane"/>
    <property type="evidence" value="ECO:0007669"/>
    <property type="project" value="UniProtKB-SubCell"/>
</dbReference>
<evidence type="ECO:0000256" key="7">
    <source>
        <dbReference type="ARBA" id="ARBA00023136"/>
    </source>
</evidence>
<evidence type="ECO:0000256" key="12">
    <source>
        <dbReference type="ARBA" id="ARBA00040743"/>
    </source>
</evidence>
<evidence type="ECO:0000313" key="17">
    <source>
        <dbReference type="EMBL" id="WND02367.1"/>
    </source>
</evidence>
<keyword evidence="8" id="KW-0143">Chaperone</keyword>
<evidence type="ECO:0000259" key="16">
    <source>
        <dbReference type="PROSITE" id="PS50198"/>
    </source>
</evidence>